<proteinExistence type="predicted"/>
<organism evidence="5 6">
    <name type="scientific">Microbacterium pumilum</name>
    <dbReference type="NCBI Taxonomy" id="344165"/>
    <lineage>
        <taxon>Bacteria</taxon>
        <taxon>Bacillati</taxon>
        <taxon>Actinomycetota</taxon>
        <taxon>Actinomycetes</taxon>
        <taxon>Micrococcales</taxon>
        <taxon>Microbacteriaceae</taxon>
        <taxon>Microbacterium</taxon>
    </lineage>
</organism>
<dbReference type="Gene3D" id="1.25.40.10">
    <property type="entry name" value="Tetratricopeptide repeat domain"/>
    <property type="match status" value="1"/>
</dbReference>
<dbReference type="PANTHER" id="PTHR44688">
    <property type="entry name" value="DNA-BINDING TRANSCRIPTIONAL ACTIVATOR DEVR_DOSR"/>
    <property type="match status" value="1"/>
</dbReference>
<dbReference type="InterPro" id="IPR016032">
    <property type="entry name" value="Sig_transdc_resp-reg_C-effctor"/>
</dbReference>
<evidence type="ECO:0000256" key="2">
    <source>
        <dbReference type="ARBA" id="ARBA00023125"/>
    </source>
</evidence>
<evidence type="ECO:0000259" key="4">
    <source>
        <dbReference type="PROSITE" id="PS50043"/>
    </source>
</evidence>
<gene>
    <name evidence="5" type="ORF">GCM10009777_10900</name>
</gene>
<accession>A0ABP5DGC1</accession>
<dbReference type="CDD" id="cd06170">
    <property type="entry name" value="LuxR_C_like"/>
    <property type="match status" value="1"/>
</dbReference>
<dbReference type="EMBL" id="BAAAOH010000001">
    <property type="protein sequence ID" value="GAA1979383.1"/>
    <property type="molecule type" value="Genomic_DNA"/>
</dbReference>
<evidence type="ECO:0000256" key="3">
    <source>
        <dbReference type="ARBA" id="ARBA00023163"/>
    </source>
</evidence>
<dbReference type="Gene3D" id="3.40.50.300">
    <property type="entry name" value="P-loop containing nucleotide triphosphate hydrolases"/>
    <property type="match status" value="1"/>
</dbReference>
<dbReference type="SUPFAM" id="SSF46894">
    <property type="entry name" value="C-terminal effector domain of the bipartite response regulators"/>
    <property type="match status" value="1"/>
</dbReference>
<dbReference type="InterPro" id="IPR027417">
    <property type="entry name" value="P-loop_NTPase"/>
</dbReference>
<protein>
    <submittedName>
        <fullName evidence="5">LuxR C-terminal-related transcriptional regulator</fullName>
    </submittedName>
</protein>
<dbReference type="Pfam" id="PF00196">
    <property type="entry name" value="GerE"/>
    <property type="match status" value="1"/>
</dbReference>
<evidence type="ECO:0000313" key="6">
    <source>
        <dbReference type="Proteomes" id="UP001500326"/>
    </source>
</evidence>
<dbReference type="PROSITE" id="PS50043">
    <property type="entry name" value="HTH_LUXR_2"/>
    <property type="match status" value="1"/>
</dbReference>
<name>A0ABP5DGC1_9MICO</name>
<keyword evidence="2" id="KW-0238">DNA-binding</keyword>
<feature type="domain" description="HTH luxR-type" evidence="4">
    <location>
        <begin position="676"/>
        <end position="741"/>
    </location>
</feature>
<sequence length="745" mass="81803">MARDDEPAFDLLESKLARPPVRPGMVERRSLLERLAQPDGAAVVSIVAPAGYGKTTLLSQWADRDPRPFAWISVDENDNDPKILLSYVASALDRIEPISPSAFDALRSPASSVAGTVVPRLGAALAGIGQPVVIVVDDVHLVHDTQARAALSVLAEHVPAGSQLVFAGRSDPPVRVARLRVEGRLLEIGRRDLELTVEQAGALLAGAHAKVRDEDIVALHRSTEGWPVGLYLAALYIREGGDSDTMPTRFSGSDRLVGEYVESEFLERMSQGRRTFLTRASALDRMSASLCEAVLDVPGAAGSFEVLSKSHLLLVPLDREGHWYRFHHLFRDMLRAELTRHEPDMLPAIRRRAAAWCLEHDRPEEAMEYSILADDVDTAARLLQTLWSPVHRRGQIATLQRWFDWLDERHGIDRYPLNAMNAAFLAMTTGRAPAAERWMAAVDRWESSVSGSLDAYTAGMAATLHALACRDGVDRMRQDADEAARLLAKVDFQGAITPLLRGAACVLLGELDDAEALFADAASLSPKNQSIDVLAMVRCQQAIVAIARKDWAAAEAFTHQAQAALREAGVEHSYAAAFTQALWARMRQHRGEIAAARDALAMALRLRPILTYVLPDRAVQCRLLIARVQLALDDLAGARTVMREVDEILKRRPQLGVLVSEADELRRHLDAQRDVAPEGATSLTSAELRVLPLLATHLTYSEIASELFVSKNTVKSQAYSVFRKLGANSRGEAVMRSRELALLEA</sequence>
<reference evidence="6" key="1">
    <citation type="journal article" date="2019" name="Int. J. Syst. Evol. Microbiol.">
        <title>The Global Catalogue of Microorganisms (GCM) 10K type strain sequencing project: providing services to taxonomists for standard genome sequencing and annotation.</title>
        <authorList>
            <consortium name="The Broad Institute Genomics Platform"/>
            <consortium name="The Broad Institute Genome Sequencing Center for Infectious Disease"/>
            <person name="Wu L."/>
            <person name="Ma J."/>
        </authorList>
    </citation>
    <scope>NUCLEOTIDE SEQUENCE [LARGE SCALE GENOMIC DNA]</scope>
    <source>
        <strain evidence="6">JCM 14902</strain>
    </source>
</reference>
<dbReference type="PANTHER" id="PTHR44688:SF16">
    <property type="entry name" value="DNA-BINDING TRANSCRIPTIONAL ACTIVATOR DEVR_DOSR"/>
    <property type="match status" value="1"/>
</dbReference>
<dbReference type="Pfam" id="PF25873">
    <property type="entry name" value="WHD_MalT"/>
    <property type="match status" value="1"/>
</dbReference>
<dbReference type="SUPFAM" id="SSF48452">
    <property type="entry name" value="TPR-like"/>
    <property type="match status" value="1"/>
</dbReference>
<evidence type="ECO:0000313" key="5">
    <source>
        <dbReference type="EMBL" id="GAA1979383.1"/>
    </source>
</evidence>
<dbReference type="RefSeq" id="WP_344059282.1">
    <property type="nucleotide sequence ID" value="NZ_BAAAOH010000001.1"/>
</dbReference>
<dbReference type="Gene3D" id="1.10.10.10">
    <property type="entry name" value="Winged helix-like DNA-binding domain superfamily/Winged helix DNA-binding domain"/>
    <property type="match status" value="1"/>
</dbReference>
<keyword evidence="1" id="KW-0805">Transcription regulation</keyword>
<dbReference type="InterPro" id="IPR011990">
    <property type="entry name" value="TPR-like_helical_dom_sf"/>
</dbReference>
<dbReference type="InterPro" id="IPR000792">
    <property type="entry name" value="Tscrpt_reg_LuxR_C"/>
</dbReference>
<keyword evidence="3" id="KW-0804">Transcription</keyword>
<keyword evidence="6" id="KW-1185">Reference proteome</keyword>
<dbReference type="InterPro" id="IPR036388">
    <property type="entry name" value="WH-like_DNA-bd_sf"/>
</dbReference>
<dbReference type="InterPro" id="IPR059106">
    <property type="entry name" value="WHD_MalT"/>
</dbReference>
<dbReference type="Proteomes" id="UP001500326">
    <property type="component" value="Unassembled WGS sequence"/>
</dbReference>
<evidence type="ECO:0000256" key="1">
    <source>
        <dbReference type="ARBA" id="ARBA00023015"/>
    </source>
</evidence>
<dbReference type="SUPFAM" id="SSF52540">
    <property type="entry name" value="P-loop containing nucleoside triphosphate hydrolases"/>
    <property type="match status" value="1"/>
</dbReference>
<comment type="caution">
    <text evidence="5">The sequence shown here is derived from an EMBL/GenBank/DDBJ whole genome shotgun (WGS) entry which is preliminary data.</text>
</comment>
<dbReference type="SMART" id="SM00421">
    <property type="entry name" value="HTH_LUXR"/>
    <property type="match status" value="1"/>
</dbReference>